<name>A0ABW4JW47_9HYPH</name>
<evidence type="ECO:0000313" key="3">
    <source>
        <dbReference type="Proteomes" id="UP001597327"/>
    </source>
</evidence>
<feature type="region of interest" description="Disordered" evidence="1">
    <location>
        <begin position="52"/>
        <end position="222"/>
    </location>
</feature>
<dbReference type="PANTHER" id="PTHR48148">
    <property type="entry name" value="KERATINOCYTE PROLINE-RICH PROTEIN"/>
    <property type="match status" value="1"/>
</dbReference>
<feature type="compositionally biased region" description="Basic and acidic residues" evidence="1">
    <location>
        <begin position="177"/>
        <end position="198"/>
    </location>
</feature>
<feature type="compositionally biased region" description="Polar residues" evidence="1">
    <location>
        <begin position="201"/>
        <end position="215"/>
    </location>
</feature>
<feature type="compositionally biased region" description="Pro residues" evidence="1">
    <location>
        <begin position="89"/>
        <end position="159"/>
    </location>
</feature>
<comment type="caution">
    <text evidence="2">The sequence shown here is derived from an EMBL/GenBank/DDBJ whole genome shotgun (WGS) entry which is preliminary data.</text>
</comment>
<gene>
    <name evidence="2" type="ORF">ACFSC7_09255</name>
</gene>
<sequence>MRAGLIASVTGHLALLLWGLIAFPDVDSFDAPQVESIPLDLISVSELTNVQKGEKDAEIREIPATKPTEKPVDAPQPVDKPAEKVSEKPLPPEPQPEPTPPPAPEPEPTPEPAPAPEAAPEPAPAPEPEPAPAAEPEPAPAETPAPAPQPDPAPQPEAPKVPTNAVPKTKPKPPVRQPEKPKEVVEPTERPDLLDKVEQALANSTTSQQPASAGSRTGVDHAGLTANEKDIIAQMIREKWNRMPDQYPDDLKVVLEFSLTPDGRLTGAPVVRNSHSDPRFQALASSAVRAVYRVEAEGGFSILPAEKYDGPNGWNTMRPTLSPNG</sequence>
<dbReference type="EMBL" id="JBHUFA010000002">
    <property type="protein sequence ID" value="MFD1695698.1"/>
    <property type="molecule type" value="Genomic_DNA"/>
</dbReference>
<dbReference type="RefSeq" id="WP_149893678.1">
    <property type="nucleotide sequence ID" value="NZ_JBHUFA010000002.1"/>
</dbReference>
<dbReference type="PANTHER" id="PTHR48148:SF3">
    <property type="entry name" value="KERATINOCYTE PROLINE-RICH PROTEIN"/>
    <property type="match status" value="1"/>
</dbReference>
<protein>
    <submittedName>
        <fullName evidence="2">Cell envelope biogenesis protein TolA</fullName>
    </submittedName>
</protein>
<proteinExistence type="predicted"/>
<keyword evidence="3" id="KW-1185">Reference proteome</keyword>
<evidence type="ECO:0000313" key="2">
    <source>
        <dbReference type="EMBL" id="MFD1695698.1"/>
    </source>
</evidence>
<evidence type="ECO:0000256" key="1">
    <source>
        <dbReference type="SAM" id="MobiDB-lite"/>
    </source>
</evidence>
<accession>A0ABW4JW47</accession>
<dbReference type="Gene3D" id="3.30.1150.10">
    <property type="match status" value="1"/>
</dbReference>
<reference evidence="3" key="1">
    <citation type="journal article" date="2019" name="Int. J. Syst. Evol. Microbiol.">
        <title>The Global Catalogue of Microorganisms (GCM) 10K type strain sequencing project: providing services to taxonomists for standard genome sequencing and annotation.</title>
        <authorList>
            <consortium name="The Broad Institute Genomics Platform"/>
            <consortium name="The Broad Institute Genome Sequencing Center for Infectious Disease"/>
            <person name="Wu L."/>
            <person name="Ma J."/>
        </authorList>
    </citation>
    <scope>NUCLEOTIDE SEQUENCE [LARGE SCALE GENOMIC DNA]</scope>
    <source>
        <strain evidence="3">JCM 3369</strain>
    </source>
</reference>
<feature type="compositionally biased region" description="Basic and acidic residues" evidence="1">
    <location>
        <begin position="52"/>
        <end position="72"/>
    </location>
</feature>
<dbReference type="Proteomes" id="UP001597327">
    <property type="component" value="Unassembled WGS sequence"/>
</dbReference>
<dbReference type="SUPFAM" id="SSF74653">
    <property type="entry name" value="TolA/TonB C-terminal domain"/>
    <property type="match status" value="1"/>
</dbReference>
<organism evidence="2 3">
    <name type="scientific">Roseibium aestuarii</name>
    <dbReference type="NCBI Taxonomy" id="2600299"/>
    <lineage>
        <taxon>Bacteria</taxon>
        <taxon>Pseudomonadati</taxon>
        <taxon>Pseudomonadota</taxon>
        <taxon>Alphaproteobacteria</taxon>
        <taxon>Hyphomicrobiales</taxon>
        <taxon>Stappiaceae</taxon>
        <taxon>Roseibium</taxon>
    </lineage>
</organism>